<accession>A0A816PCW4</accession>
<dbReference type="Gramene" id="CDX78088">
    <property type="protein sequence ID" value="CDX78088"/>
    <property type="gene ID" value="GSBRNA2T00129381001"/>
</dbReference>
<organism evidence="1">
    <name type="scientific">Brassica napus</name>
    <name type="common">Rape</name>
    <dbReference type="NCBI Taxonomy" id="3708"/>
    <lineage>
        <taxon>Eukaryota</taxon>
        <taxon>Viridiplantae</taxon>
        <taxon>Streptophyta</taxon>
        <taxon>Embryophyta</taxon>
        <taxon>Tracheophyta</taxon>
        <taxon>Spermatophyta</taxon>
        <taxon>Magnoliopsida</taxon>
        <taxon>eudicotyledons</taxon>
        <taxon>Gunneridae</taxon>
        <taxon>Pentapetalae</taxon>
        <taxon>rosids</taxon>
        <taxon>malvids</taxon>
        <taxon>Brassicales</taxon>
        <taxon>Brassicaceae</taxon>
        <taxon>Brassiceae</taxon>
        <taxon>Brassica</taxon>
    </lineage>
</organism>
<proteinExistence type="predicted"/>
<sequence length="81" mass="9368">MLSLTRLVHLKFIFFYFSFSFLFLQHAKGILAHNSRARFFCSNTNVNPSGFPKFNPSLALYQKAEISLRFNQALEVSKVYG</sequence>
<dbReference type="AlphaFoldDB" id="A0A816PCW4"/>
<protein>
    <submittedName>
        <fullName evidence="1">(rape) hypothetical protein</fullName>
    </submittedName>
</protein>
<gene>
    <name evidence="1" type="ORF">DARMORV10_A09P45440.1</name>
</gene>
<name>A0A816PCW4_BRANA</name>
<dbReference type="EMBL" id="HG994363">
    <property type="protein sequence ID" value="CAF2046993.1"/>
    <property type="molecule type" value="Genomic_DNA"/>
</dbReference>
<evidence type="ECO:0000313" key="1">
    <source>
        <dbReference type="EMBL" id="CAF2046993.1"/>
    </source>
</evidence>
<dbReference type="Proteomes" id="UP001295469">
    <property type="component" value="Chromosome A09"/>
</dbReference>
<reference evidence="1" key="1">
    <citation type="submission" date="2021-01" db="EMBL/GenBank/DDBJ databases">
        <authorList>
            <consortium name="Genoscope - CEA"/>
            <person name="William W."/>
        </authorList>
    </citation>
    <scope>NUCLEOTIDE SEQUENCE</scope>
</reference>